<gene>
    <name evidence="1" type="ORF">CCE28_01300</name>
</gene>
<accession>A0A267MQN9</accession>
<protein>
    <submittedName>
        <fullName evidence="1">Uncharacterized protein</fullName>
    </submittedName>
</protein>
<evidence type="ECO:0000313" key="2">
    <source>
        <dbReference type="Proteomes" id="UP000216024"/>
    </source>
</evidence>
<comment type="caution">
    <text evidence="1">The sequence shown here is derived from an EMBL/GenBank/DDBJ whole genome shotgun (WGS) entry which is preliminary data.</text>
</comment>
<sequence>MNYNKKGIISILLITLVLSIPGCSKESNNKAEESVSIKTVTNLQKNSIASNNSNIYVDEDIKREYNDLIGFWEEYIEKLPDEIKDHEIKAALEKIKKNIPIMMELNQQAKNSCSKGYSVESNIYNSTEKKLKRYVRFFFYNGNYREEEYENDKLVYLTIYSKGEDTLYSTTRGIIKNYRKEIRGSYPYMNGYFITTNNSILGDMKYIDYEGRKVLYSEGTFERMDVYNSPTKYISRYWYDVETGIIIKEEFQSFTNNKLESTYGCDYTIKFNQSFDKDIFIYDENTLHK</sequence>
<organism evidence="1 2">
    <name type="scientific">Anaeromicrobium sediminis</name>
    <dbReference type="NCBI Taxonomy" id="1478221"/>
    <lineage>
        <taxon>Bacteria</taxon>
        <taxon>Bacillati</taxon>
        <taxon>Bacillota</taxon>
        <taxon>Clostridia</taxon>
        <taxon>Peptostreptococcales</taxon>
        <taxon>Thermotaleaceae</taxon>
        <taxon>Anaeromicrobium</taxon>
    </lineage>
</organism>
<keyword evidence="2" id="KW-1185">Reference proteome</keyword>
<dbReference type="EMBL" id="NIBG01000001">
    <property type="protein sequence ID" value="PAB61093.1"/>
    <property type="molecule type" value="Genomic_DNA"/>
</dbReference>
<dbReference type="AlphaFoldDB" id="A0A267MQN9"/>
<reference evidence="1 2" key="1">
    <citation type="submission" date="2017-06" db="EMBL/GenBank/DDBJ databases">
        <title>Draft genome sequence of anaerobic fermentative bacterium Anaeromicrobium sediminis DY2726D isolated from West Pacific Ocean sediments.</title>
        <authorList>
            <person name="Zeng X."/>
        </authorList>
    </citation>
    <scope>NUCLEOTIDE SEQUENCE [LARGE SCALE GENOMIC DNA]</scope>
    <source>
        <strain evidence="1 2">DY2726D</strain>
    </source>
</reference>
<proteinExistence type="predicted"/>
<name>A0A267MQN9_9FIRM</name>
<dbReference type="Proteomes" id="UP000216024">
    <property type="component" value="Unassembled WGS sequence"/>
</dbReference>
<evidence type="ECO:0000313" key="1">
    <source>
        <dbReference type="EMBL" id="PAB61093.1"/>
    </source>
</evidence>